<dbReference type="KEGG" id="scac:106089110"/>
<dbReference type="OrthoDB" id="6606022at2759"/>
<dbReference type="InterPro" id="IPR027806">
    <property type="entry name" value="HARBI1_dom"/>
</dbReference>
<evidence type="ECO:0000313" key="9">
    <source>
        <dbReference type="EnsemblMetazoa" id="SCAU003791-PB"/>
    </source>
</evidence>
<dbReference type="VEuPathDB" id="VectorBase:SCAU003791"/>
<evidence type="ECO:0000256" key="5">
    <source>
        <dbReference type="ARBA" id="ARBA00022723"/>
    </source>
</evidence>
<gene>
    <name evidence="9" type="primary">106089110</name>
</gene>
<keyword evidence="4" id="KW-0540">Nuclease</keyword>
<evidence type="ECO:0000256" key="2">
    <source>
        <dbReference type="ARBA" id="ARBA00004123"/>
    </source>
</evidence>
<keyword evidence="5" id="KW-0479">Metal-binding</keyword>
<evidence type="ECO:0000256" key="6">
    <source>
        <dbReference type="ARBA" id="ARBA00022801"/>
    </source>
</evidence>
<dbReference type="GO" id="GO:0004518">
    <property type="term" value="F:nuclease activity"/>
    <property type="evidence" value="ECO:0007669"/>
    <property type="project" value="UniProtKB-KW"/>
</dbReference>
<evidence type="ECO:0000256" key="3">
    <source>
        <dbReference type="ARBA" id="ARBA00006958"/>
    </source>
</evidence>
<protein>
    <recommendedName>
        <fullName evidence="8">DDE Tnp4 domain-containing protein</fullName>
    </recommendedName>
</protein>
<proteinExistence type="inferred from homology"/>
<feature type="domain" description="DDE Tnp4" evidence="8">
    <location>
        <begin position="158"/>
        <end position="314"/>
    </location>
</feature>
<comment type="subcellular location">
    <subcellularLocation>
        <location evidence="2">Nucleus</location>
    </subcellularLocation>
</comment>
<dbReference type="GO" id="GO:0046872">
    <property type="term" value="F:metal ion binding"/>
    <property type="evidence" value="ECO:0007669"/>
    <property type="project" value="UniProtKB-KW"/>
</dbReference>
<keyword evidence="7" id="KW-0539">Nucleus</keyword>
<evidence type="ECO:0000256" key="1">
    <source>
        <dbReference type="ARBA" id="ARBA00001968"/>
    </source>
</evidence>
<comment type="cofactor">
    <cofactor evidence="1">
        <name>a divalent metal cation</name>
        <dbReference type="ChEBI" id="CHEBI:60240"/>
    </cofactor>
</comment>
<evidence type="ECO:0000256" key="4">
    <source>
        <dbReference type="ARBA" id="ARBA00022722"/>
    </source>
</evidence>
<dbReference type="PANTHER" id="PTHR22930:SF289">
    <property type="entry name" value="DDE TNP4 DOMAIN-CONTAINING PROTEIN-RELATED"/>
    <property type="match status" value="1"/>
</dbReference>
<dbReference type="Proteomes" id="UP000095300">
    <property type="component" value="Unassembled WGS sequence"/>
</dbReference>
<keyword evidence="10" id="KW-1185">Reference proteome</keyword>
<comment type="similarity">
    <text evidence="3">Belongs to the HARBI1 family.</text>
</comment>
<sequence length="365" mass="41407">MLSLGHFFSSDEDDEAYTECDMSALRKEIRQNSDIFAMPNSNFIGLFRLNKDAFKYVLESISGKLQDPIKSSAVPKELKLAVTLRILAEGSYQKGAGNDYNVGLSQSSVSKIFTECIDAMHSEICPKWISVRMTEVEKFEIKDYFYKKFKFPGIIGCIDGTHIKILAPGVGERFKYYNRKGFYSLNATVVCDHKLRIRYISPNHPGSVHDSLVWNTSDLKEFLKTNYLNGETNTWLLGDAGYPLEPYLITPFRSAEDGTAESRFNYIHSQARNVVERTIGVLKNRFRCILGARQLHYKPKMAGKITSVCAALHNICIHYKIESAVEPNESTEIPSNEAMSNLNETSEDATALNIRRRIMQSLDIY</sequence>
<reference evidence="9" key="1">
    <citation type="submission" date="2020-05" db="UniProtKB">
        <authorList>
            <consortium name="EnsemblMetazoa"/>
        </authorList>
    </citation>
    <scope>IDENTIFICATION</scope>
    <source>
        <strain evidence="9">USDA</strain>
    </source>
</reference>
<dbReference type="InterPro" id="IPR045249">
    <property type="entry name" value="HARBI1-like"/>
</dbReference>
<dbReference type="AlphaFoldDB" id="A0A1I8P0P4"/>
<organism evidence="9 10">
    <name type="scientific">Stomoxys calcitrans</name>
    <name type="common">Stable fly</name>
    <name type="synonym">Conops calcitrans</name>
    <dbReference type="NCBI Taxonomy" id="35570"/>
    <lineage>
        <taxon>Eukaryota</taxon>
        <taxon>Metazoa</taxon>
        <taxon>Ecdysozoa</taxon>
        <taxon>Arthropoda</taxon>
        <taxon>Hexapoda</taxon>
        <taxon>Insecta</taxon>
        <taxon>Pterygota</taxon>
        <taxon>Neoptera</taxon>
        <taxon>Endopterygota</taxon>
        <taxon>Diptera</taxon>
        <taxon>Brachycera</taxon>
        <taxon>Muscomorpha</taxon>
        <taxon>Muscoidea</taxon>
        <taxon>Muscidae</taxon>
        <taxon>Stomoxys</taxon>
    </lineage>
</organism>
<evidence type="ECO:0000259" key="8">
    <source>
        <dbReference type="Pfam" id="PF13359"/>
    </source>
</evidence>
<evidence type="ECO:0000256" key="7">
    <source>
        <dbReference type="ARBA" id="ARBA00023242"/>
    </source>
</evidence>
<evidence type="ECO:0000313" key="10">
    <source>
        <dbReference type="Proteomes" id="UP000095300"/>
    </source>
</evidence>
<dbReference type="GO" id="GO:0016787">
    <property type="term" value="F:hydrolase activity"/>
    <property type="evidence" value="ECO:0007669"/>
    <property type="project" value="UniProtKB-KW"/>
</dbReference>
<dbReference type="EnsemblMetazoa" id="SCAU003791-RB">
    <property type="protein sequence ID" value="SCAU003791-PB"/>
    <property type="gene ID" value="SCAU003791"/>
</dbReference>
<keyword evidence="6" id="KW-0378">Hydrolase</keyword>
<dbReference type="PANTHER" id="PTHR22930">
    <property type="match status" value="1"/>
</dbReference>
<dbReference type="GO" id="GO:0005634">
    <property type="term" value="C:nucleus"/>
    <property type="evidence" value="ECO:0007669"/>
    <property type="project" value="UniProtKB-SubCell"/>
</dbReference>
<name>A0A1I8P0P4_STOCA</name>
<accession>A0A1I8P0P4</accession>
<dbReference type="Pfam" id="PF13359">
    <property type="entry name" value="DDE_Tnp_4"/>
    <property type="match status" value="1"/>
</dbReference>